<gene>
    <name evidence="1" type="primary">m157</name>
</gene>
<accession>B3UY84</accession>
<dbReference type="EMBL" id="EU579861">
    <property type="protein sequence ID" value="ACE95659.1"/>
    <property type="molecule type" value="Genomic_DNA"/>
</dbReference>
<organism evidence="1 2">
    <name type="scientific">Muromegalovirus C4A</name>
    <dbReference type="NCBI Taxonomy" id="524649"/>
    <lineage>
        <taxon>Viruses</taxon>
        <taxon>Duplodnaviria</taxon>
        <taxon>Heunggongvirae</taxon>
        <taxon>Peploviricota</taxon>
        <taxon>Herviviricetes</taxon>
        <taxon>Herpesvirales</taxon>
        <taxon>Orthoherpesviridae</taxon>
        <taxon>Betaherpesvirinae</taxon>
        <taxon>Muromegalovirus</taxon>
        <taxon>Muromegalovirus muridbeta1</taxon>
        <taxon>Murid herpesvirus 1</taxon>
    </lineage>
</organism>
<dbReference type="Pfam" id="PF11624">
    <property type="entry name" value="M157"/>
    <property type="match status" value="1"/>
</dbReference>
<proteinExistence type="predicted"/>
<name>B3UY84_MUHV1</name>
<dbReference type="InterPro" id="IPR021073">
    <property type="entry name" value="MuHV-1_M157"/>
</dbReference>
<evidence type="ECO:0000313" key="2">
    <source>
        <dbReference type="Proteomes" id="UP000101273"/>
    </source>
</evidence>
<dbReference type="Proteomes" id="UP000101273">
    <property type="component" value="Genome"/>
</dbReference>
<reference evidence="1 2" key="1">
    <citation type="journal article" date="2008" name="J. Virol.">
        <title>Laboratory strains of murine cytomegalovirus are genetically similar to but phenotypically distinct from wild strains of virus.</title>
        <authorList>
            <person name="Smith L.M."/>
            <person name="McWhorter A.R."/>
            <person name="Masters L.L."/>
            <person name="Shellam G.R."/>
            <person name="Redwood A.J."/>
        </authorList>
    </citation>
    <scope>NUCLEOTIDE SEQUENCE [LARGE SCALE GENOMIC DNA]</scope>
    <source>
        <strain evidence="1">C4A</strain>
    </source>
</reference>
<protein>
    <submittedName>
        <fullName evidence="1">M157</fullName>
    </submittedName>
</protein>
<dbReference type="Gene3D" id="2.60.40.2530">
    <property type="match status" value="1"/>
</dbReference>
<dbReference type="Gene3D" id="3.30.500.30">
    <property type="match status" value="1"/>
</dbReference>
<sequence length="332" mass="37472">MVIVLLVKLLLIVIVSERALTIFNFKPNPDDIYIVNPADLQLTFTMDFEVTVTRDGFHKRTISVDNGRPVVVWDGGDKDPKICKICPAVNSINTEYIFLDIQKMRLNNLLAQGLWETQRICVRYVCLFLGFDVFCDVYHTTDTVRVAYTRQTGKINIQGSGTFPTTSHAKEFGTYMLKNNVREIKNTWRPTVQKLKQLAYMNATEVEFWYNTTGLTTCVVTSRSNMPFTVELSLNTNSSAIVTEESTVDCQIVTVKAPGSHAQRCYVTSSLGWKGVVTPPSQYRTKRVPVNISSSKWTGIVNWKGNVNRSTASHLPNLPILILCVVFMRLVV</sequence>
<evidence type="ECO:0000313" key="1">
    <source>
        <dbReference type="EMBL" id="ACE95659.1"/>
    </source>
</evidence>